<dbReference type="PROSITE" id="PS51498">
    <property type="entry name" value="MABP"/>
    <property type="match status" value="1"/>
</dbReference>
<feature type="domain" description="MABP" evidence="5">
    <location>
        <begin position="155"/>
        <end position="304"/>
    </location>
</feature>
<dbReference type="Pfam" id="PF01841">
    <property type="entry name" value="Transglut_core"/>
    <property type="match status" value="1"/>
</dbReference>
<protein>
    <recommendedName>
        <fullName evidence="5">MABP domain-containing protein</fullName>
    </recommendedName>
</protein>
<dbReference type="GO" id="GO:0000224">
    <property type="term" value="F:peptide-N4-(N-acetyl-beta-glucosaminyl)asparagine amidase activity"/>
    <property type="evidence" value="ECO:0007669"/>
    <property type="project" value="TreeGrafter"/>
</dbReference>
<dbReference type="InterPro" id="IPR050883">
    <property type="entry name" value="PNGase"/>
</dbReference>
<dbReference type="EMBL" id="SPLM01000146">
    <property type="protein sequence ID" value="TMW56118.1"/>
    <property type="molecule type" value="Genomic_DNA"/>
</dbReference>
<dbReference type="InterPro" id="IPR036404">
    <property type="entry name" value="Jacalin-like_lectin_dom_sf"/>
</dbReference>
<dbReference type="GO" id="GO:0046872">
    <property type="term" value="F:metal ion binding"/>
    <property type="evidence" value="ECO:0007669"/>
    <property type="project" value="UniProtKB-KW"/>
</dbReference>
<dbReference type="Gene3D" id="2.100.10.30">
    <property type="entry name" value="Jacalin-like lectin domain"/>
    <property type="match status" value="1"/>
</dbReference>
<dbReference type="AlphaFoldDB" id="A0A8K1C471"/>
<keyword evidence="3" id="KW-0862">Zinc</keyword>
<dbReference type="GO" id="GO:0005634">
    <property type="term" value="C:nucleus"/>
    <property type="evidence" value="ECO:0007669"/>
    <property type="project" value="TreeGrafter"/>
</dbReference>
<feature type="compositionally biased region" description="Basic and acidic residues" evidence="4">
    <location>
        <begin position="645"/>
        <end position="671"/>
    </location>
</feature>
<dbReference type="GO" id="GO:0006516">
    <property type="term" value="P:glycoprotein catabolic process"/>
    <property type="evidence" value="ECO:0007669"/>
    <property type="project" value="TreeGrafter"/>
</dbReference>
<dbReference type="OrthoDB" id="409136at2759"/>
<dbReference type="PANTHER" id="PTHR12143">
    <property type="entry name" value="PEPTIDE N-GLYCANASE PNGASE -RELATED"/>
    <property type="match status" value="1"/>
</dbReference>
<accession>A0A8K1C471</accession>
<keyword evidence="2" id="KW-0479">Metal-binding</keyword>
<name>A0A8K1C471_PYTOL</name>
<dbReference type="SMART" id="SM00460">
    <property type="entry name" value="TGc"/>
    <property type="match status" value="1"/>
</dbReference>
<evidence type="ECO:0000256" key="3">
    <source>
        <dbReference type="ARBA" id="ARBA00022833"/>
    </source>
</evidence>
<proteinExistence type="inferred from homology"/>
<dbReference type="InterPro" id="IPR018997">
    <property type="entry name" value="PUB_domain"/>
</dbReference>
<dbReference type="Gene3D" id="2.100.10.50">
    <property type="match status" value="1"/>
</dbReference>
<sequence>MTSMELTVVFAQQEYYVSAAVEPDKSISIELLQCQLMSILGLLPDEQILVTSQGDVVASPYASMALSSLSVDGNDRLRLFLFDAKEASNMESPVDWREICSRCVFGDTPVVQPAFRRIGSGDSPALICQACAQTCSSDSEMVTPLEWRASTQLPKRFISEIRVVAGEADVPVPAGGFEKVAGDLNYSASGDYVHLFVKRGGNRLITQLHVEHTSSQASTESSLANRVNVHCNAGNGSATGVFLGYQTASRFAPDALYTQAIADVRLCVGDEPVPSGYIKITRNLNEGAPGKAVSPLFLCYRLCPTGGFTCAMTHGAFGECLFQSRHASDNTVVASGTSPSRDAVAASLDEARQRADNTYFESFYRQNEPVMRRRLQGSLQRVGVYEDPQVQAEALKHIPVEKLHERAKANPTPWPSYQDELVMQLTHWFKREFFTWMNQPKCGSCGFNKTGLVHTEGPSTPEERAGDTSRVEVYQCPQCRNRTRFPRYNDPVKLLETRTGRCGEWANCFTLCCRAMGFEARYVLDVTDHVWTEVYSAHEQRWLHCDPCEDQLDCPLTYEVGWGKKLSYIFSFSHEEVVDTARRYTQDYDAMLGRRNDVSESWLAATIAAMNQTLLSALPADRRNILEARAVQEQAELTRGRVAKEGEVHGRVSGSDEWKSQRKEDGSHEADASQTSGATQEAKRATATRSKAEIAQMLCKNLLVGCDRSADCVNPYCLHQRARASPEMSPTDRAAQALQFVSSLQQAAFSAEGLSTLLCPVAGNVRDCVLHQKPRLYLPLQDGSDESSDLLVDCSGHEHHVTNPGCPLQKPFIIPSGDGKPERCAGLQLLGGQTLVIPLKSENTTPMAFSWLMRINGESHARKEQEILTISVASTLDLAVITAGDKLFRIVLRQNGSAVQWTSSFKLGMSYHVALTHSSEWRLVVNAKEEARLTRGEQLVGTTDVVFSGPKVVDSDQKILSPTPVITHFAVLPVESEQKLLQFCQTMKEKYVSAAPLQAIDHSGSPSDKTCELYVASLQSGFRVARVRMWGGEFFDGIQLVYEKESIDGSIEVVSGSLVGNRIAHRSANAPTTELTLLPNEYLTGLVGRKGAWMDCFRVETNFGRSLYCGGSGGNDFRVRVPAGSQIRAIAFDVGDHLADPVAFVAEAPGLNDDPTYAELKELLKNVDTSKCQAAISAACRYLENIASTPSDPKFQSVRATNKFFVTNIGNLAPATVTSFMAWCGFTNCEKRNEDDWYIFAVEKTNEQTAAKAYTRLYYLKQFK</sequence>
<dbReference type="Gene3D" id="1.20.58.2190">
    <property type="match status" value="1"/>
</dbReference>
<evidence type="ECO:0000259" key="5">
    <source>
        <dbReference type="PROSITE" id="PS51498"/>
    </source>
</evidence>
<dbReference type="InterPro" id="IPR023341">
    <property type="entry name" value="MABP"/>
</dbReference>
<dbReference type="Pfam" id="PF09409">
    <property type="entry name" value="PUB"/>
    <property type="match status" value="1"/>
</dbReference>
<comment type="caution">
    <text evidence="6">The sequence shown here is derived from an EMBL/GenBank/DDBJ whole genome shotgun (WGS) entry which is preliminary data.</text>
</comment>
<gene>
    <name evidence="6" type="ORF">Poli38472_008766</name>
</gene>
<evidence type="ECO:0000256" key="2">
    <source>
        <dbReference type="ARBA" id="ARBA00022723"/>
    </source>
</evidence>
<organism evidence="6 7">
    <name type="scientific">Pythium oligandrum</name>
    <name type="common">Mycoparasitic fungus</name>
    <dbReference type="NCBI Taxonomy" id="41045"/>
    <lineage>
        <taxon>Eukaryota</taxon>
        <taxon>Sar</taxon>
        <taxon>Stramenopiles</taxon>
        <taxon>Oomycota</taxon>
        <taxon>Peronosporomycetes</taxon>
        <taxon>Pythiales</taxon>
        <taxon>Pythiaceae</taxon>
        <taxon>Pythium</taxon>
    </lineage>
</organism>
<evidence type="ECO:0000313" key="6">
    <source>
        <dbReference type="EMBL" id="TMW56118.1"/>
    </source>
</evidence>
<reference evidence="6" key="1">
    <citation type="submission" date="2019-03" db="EMBL/GenBank/DDBJ databases">
        <title>Long read genome sequence of the mycoparasitic Pythium oligandrum ATCC 38472 isolated from sugarbeet rhizosphere.</title>
        <authorList>
            <person name="Gaulin E."/>
        </authorList>
    </citation>
    <scope>NUCLEOTIDE SEQUENCE</scope>
    <source>
        <strain evidence="6">ATCC 38472_TT</strain>
    </source>
</reference>
<dbReference type="SUPFAM" id="SSF51101">
    <property type="entry name" value="Mannose-binding lectins"/>
    <property type="match status" value="1"/>
</dbReference>
<dbReference type="PANTHER" id="PTHR12143:SF19">
    <property type="entry name" value="PEPTIDE-N(4)-(N-ACETYL-BETA-GLUCOSAMINYL)ASPARAGINE AMIDASE"/>
    <property type="match status" value="1"/>
</dbReference>
<dbReference type="InterPro" id="IPR036339">
    <property type="entry name" value="PUB-like_dom_sf"/>
</dbReference>
<dbReference type="InterPro" id="IPR002931">
    <property type="entry name" value="Transglutaminase-like"/>
</dbReference>
<dbReference type="Gene3D" id="3.10.620.30">
    <property type="match status" value="1"/>
</dbReference>
<dbReference type="InterPro" id="IPR038765">
    <property type="entry name" value="Papain-like_cys_pep_sf"/>
</dbReference>
<dbReference type="GO" id="GO:0005829">
    <property type="term" value="C:cytosol"/>
    <property type="evidence" value="ECO:0007669"/>
    <property type="project" value="TreeGrafter"/>
</dbReference>
<feature type="region of interest" description="Disordered" evidence="4">
    <location>
        <begin position="645"/>
        <end position="685"/>
    </location>
</feature>
<dbReference type="Gene3D" id="2.20.25.10">
    <property type="match status" value="1"/>
</dbReference>
<dbReference type="Proteomes" id="UP000794436">
    <property type="component" value="Unassembled WGS sequence"/>
</dbReference>
<dbReference type="SUPFAM" id="SSF143503">
    <property type="entry name" value="PUG domain-like"/>
    <property type="match status" value="1"/>
</dbReference>
<evidence type="ECO:0000256" key="1">
    <source>
        <dbReference type="ARBA" id="ARBA00009390"/>
    </source>
</evidence>
<comment type="similarity">
    <text evidence="1">Belongs to the transglutaminase-like superfamily. PNGase family.</text>
</comment>
<dbReference type="SUPFAM" id="SSF54001">
    <property type="entry name" value="Cysteine proteinases"/>
    <property type="match status" value="1"/>
</dbReference>
<dbReference type="CDD" id="cd09212">
    <property type="entry name" value="PUB"/>
    <property type="match status" value="1"/>
</dbReference>
<keyword evidence="7" id="KW-1185">Reference proteome</keyword>
<evidence type="ECO:0000313" key="7">
    <source>
        <dbReference type="Proteomes" id="UP000794436"/>
    </source>
</evidence>
<evidence type="ECO:0000256" key="4">
    <source>
        <dbReference type="SAM" id="MobiDB-lite"/>
    </source>
</evidence>